<dbReference type="Proteomes" id="UP000242972">
    <property type="component" value="Unassembled WGS sequence"/>
</dbReference>
<sequence length="78" mass="8783">MVIKDFTFSGEFPNFMVQALLASDDSSQEKPQKLTIGNLDYVSTLNEKELTSLIHTVYKAHQEPKLTEAMKSLVGHKL</sequence>
<reference evidence="1 2" key="1">
    <citation type="journal article" date="2014" name="BMC Genomics">
        <title>Comparison of environmental and isolate Sulfobacillus genomes reveals diverse carbon, sulfur, nitrogen, and hydrogen metabolisms.</title>
        <authorList>
            <person name="Justice N.B."/>
            <person name="Norman A."/>
            <person name="Brown C.T."/>
            <person name="Singh A."/>
            <person name="Thomas B.C."/>
            <person name="Banfield J.F."/>
        </authorList>
    </citation>
    <scope>NUCLEOTIDE SEQUENCE [LARGE SCALE GENOMIC DNA]</scope>
    <source>
        <strain evidence="1">AMDSBA4</strain>
    </source>
</reference>
<name>A0A2T2XHC9_9FIRM</name>
<comment type="caution">
    <text evidence="1">The sequence shown here is derived from an EMBL/GenBank/DDBJ whole genome shotgun (WGS) entry which is preliminary data.</text>
</comment>
<evidence type="ECO:0000313" key="2">
    <source>
        <dbReference type="Proteomes" id="UP000242972"/>
    </source>
</evidence>
<gene>
    <name evidence="1" type="ORF">C7B46_07955</name>
</gene>
<protein>
    <submittedName>
        <fullName evidence="1">Uncharacterized protein</fullName>
    </submittedName>
</protein>
<dbReference type="AlphaFoldDB" id="A0A2T2XHC9"/>
<accession>A0A2T2XHC9</accession>
<evidence type="ECO:0000313" key="1">
    <source>
        <dbReference type="EMBL" id="PSR33914.1"/>
    </source>
</evidence>
<proteinExistence type="predicted"/>
<dbReference type="EMBL" id="PXYW01000015">
    <property type="protein sequence ID" value="PSR33914.1"/>
    <property type="molecule type" value="Genomic_DNA"/>
</dbReference>
<organism evidence="1 2">
    <name type="scientific">Sulfobacillus benefaciens</name>
    <dbReference type="NCBI Taxonomy" id="453960"/>
    <lineage>
        <taxon>Bacteria</taxon>
        <taxon>Bacillati</taxon>
        <taxon>Bacillota</taxon>
        <taxon>Clostridia</taxon>
        <taxon>Eubacteriales</taxon>
        <taxon>Clostridiales Family XVII. Incertae Sedis</taxon>
        <taxon>Sulfobacillus</taxon>
    </lineage>
</organism>